<dbReference type="InterPro" id="IPR023296">
    <property type="entry name" value="Glyco_hydro_beta-prop_sf"/>
</dbReference>
<evidence type="ECO:0000256" key="1">
    <source>
        <dbReference type="SAM" id="SignalP"/>
    </source>
</evidence>
<protein>
    <recommendedName>
        <fullName evidence="4">Beta-xylosidase</fullName>
    </recommendedName>
</protein>
<feature type="chain" id="PRO_5045486146" description="Beta-xylosidase" evidence="1">
    <location>
        <begin position="23"/>
        <end position="464"/>
    </location>
</feature>
<gene>
    <name evidence="2" type="ORF">JYK02_31840</name>
</gene>
<sequence>MFRNATLWLTVAGGLLASAAGAATVTNYRGGNTPVYSRTSYDYVPSVMKDGVYRMWWCGGIAGDYILYAEADSLSGPWHARGSTAANSHNTVFAPTGNAAQFDGIHVCDPSVIRVDATYYMYYGGYGDGTGTTMIGVASSPDGLNWTRLNGGNPIIVPARDYRTVPNKYGAGQPSVTYVDGKFYLIFTDSTGYAVDGNGGGQFVLRSSDPTFQTGVEELTATGFAPRTAANHTRHSLIGAFSVDWQYVDTNDTFAVAVDGSTAGATRVFLFNSALNQQVDQFDVAGTWTEGPAIVSRPDKHAVASSTCGTVPVDVLRSVGTGDVNTWNLAHSGVDLLTGRSCDQVPVGRVYENYLVQTAGLPLTLVRGGTRLQFALAAPALDLSRNAIAVSSDIFYRIPYGASMHSGAAVYGAAGRPAAFYLDDGRLWPVSCLEAITHNNSSIALLSVSQWDGIPKGPALHCVK</sequence>
<dbReference type="RefSeq" id="WP_207056639.1">
    <property type="nucleotide sequence ID" value="NZ_JAFIMU010000010.1"/>
</dbReference>
<dbReference type="Gene3D" id="2.115.10.20">
    <property type="entry name" value="Glycosyl hydrolase domain, family 43"/>
    <property type="match status" value="2"/>
</dbReference>
<evidence type="ECO:0000313" key="3">
    <source>
        <dbReference type="Proteomes" id="UP000664052"/>
    </source>
</evidence>
<organism evidence="2 3">
    <name type="scientific">Corallococcus macrosporus</name>
    <dbReference type="NCBI Taxonomy" id="35"/>
    <lineage>
        <taxon>Bacteria</taxon>
        <taxon>Pseudomonadati</taxon>
        <taxon>Myxococcota</taxon>
        <taxon>Myxococcia</taxon>
        <taxon>Myxococcales</taxon>
        <taxon>Cystobacterineae</taxon>
        <taxon>Myxococcaceae</taxon>
        <taxon>Corallococcus</taxon>
    </lineage>
</organism>
<dbReference type="EMBL" id="JAFIMU010000010">
    <property type="protein sequence ID" value="MBN8232118.1"/>
    <property type="molecule type" value="Genomic_DNA"/>
</dbReference>
<dbReference type="Proteomes" id="UP000664052">
    <property type="component" value="Unassembled WGS sequence"/>
</dbReference>
<reference evidence="2 3" key="1">
    <citation type="submission" date="2021-02" db="EMBL/GenBank/DDBJ databases">
        <title>De Novo genome assembly of isolated myxobacteria.</title>
        <authorList>
            <person name="Stevens D.C."/>
        </authorList>
    </citation>
    <scope>NUCLEOTIDE SEQUENCE [LARGE SCALE GENOMIC DNA]</scope>
    <source>
        <strain evidence="2 3">ATCC 29039</strain>
    </source>
</reference>
<proteinExistence type="predicted"/>
<feature type="signal peptide" evidence="1">
    <location>
        <begin position="1"/>
        <end position="22"/>
    </location>
</feature>
<accession>A0ABS3DLF5</accession>
<evidence type="ECO:0000313" key="2">
    <source>
        <dbReference type="EMBL" id="MBN8232118.1"/>
    </source>
</evidence>
<evidence type="ECO:0008006" key="4">
    <source>
        <dbReference type="Google" id="ProtNLM"/>
    </source>
</evidence>
<dbReference type="SUPFAM" id="SSF75005">
    <property type="entry name" value="Arabinanase/levansucrase/invertase"/>
    <property type="match status" value="1"/>
</dbReference>
<comment type="caution">
    <text evidence="2">The sequence shown here is derived from an EMBL/GenBank/DDBJ whole genome shotgun (WGS) entry which is preliminary data.</text>
</comment>
<keyword evidence="3" id="KW-1185">Reference proteome</keyword>
<name>A0ABS3DLF5_9BACT</name>
<keyword evidence="1" id="KW-0732">Signal</keyword>